<dbReference type="InterPro" id="IPR038063">
    <property type="entry name" value="Transpep_catalytic_dom"/>
</dbReference>
<dbReference type="GO" id="GO:0071555">
    <property type="term" value="P:cell wall organization"/>
    <property type="evidence" value="ECO:0007669"/>
    <property type="project" value="UniProtKB-UniRule"/>
</dbReference>
<dbReference type="STRING" id="933059.SAMN04488103_11082"/>
<evidence type="ECO:0000256" key="4">
    <source>
        <dbReference type="ARBA" id="ARBA00022679"/>
    </source>
</evidence>
<dbReference type="EMBL" id="FOCE01000010">
    <property type="protein sequence ID" value="SEN99399.1"/>
    <property type="molecule type" value="Genomic_DNA"/>
</dbReference>
<comment type="similarity">
    <text evidence="2">Belongs to the YkuD family.</text>
</comment>
<keyword evidence="6 9" id="KW-0133">Cell shape</keyword>
<dbReference type="GO" id="GO:0008360">
    <property type="term" value="P:regulation of cell shape"/>
    <property type="evidence" value="ECO:0007669"/>
    <property type="project" value="UniProtKB-UniRule"/>
</dbReference>
<dbReference type="InterPro" id="IPR050979">
    <property type="entry name" value="LD-transpeptidase"/>
</dbReference>
<dbReference type="Proteomes" id="UP000198761">
    <property type="component" value="Unassembled WGS sequence"/>
</dbReference>
<organism evidence="11 12">
    <name type="scientific">Gemmobacter aquatilis</name>
    <dbReference type="NCBI Taxonomy" id="933059"/>
    <lineage>
        <taxon>Bacteria</taxon>
        <taxon>Pseudomonadati</taxon>
        <taxon>Pseudomonadota</taxon>
        <taxon>Alphaproteobacteria</taxon>
        <taxon>Rhodobacterales</taxon>
        <taxon>Paracoccaceae</taxon>
        <taxon>Gemmobacter</taxon>
    </lineage>
</organism>
<keyword evidence="12" id="KW-1185">Reference proteome</keyword>
<feature type="active site" description="Nucleophile" evidence="9">
    <location>
        <position position="225"/>
    </location>
</feature>
<evidence type="ECO:0000313" key="11">
    <source>
        <dbReference type="EMBL" id="SEN99399.1"/>
    </source>
</evidence>
<evidence type="ECO:0000259" key="10">
    <source>
        <dbReference type="PROSITE" id="PS52029"/>
    </source>
</evidence>
<feature type="domain" description="L,D-TPase catalytic" evidence="10">
    <location>
        <begin position="112"/>
        <end position="249"/>
    </location>
</feature>
<dbReference type="GO" id="GO:0018104">
    <property type="term" value="P:peptidoglycan-protein cross-linking"/>
    <property type="evidence" value="ECO:0007669"/>
    <property type="project" value="TreeGrafter"/>
</dbReference>
<feature type="active site" description="Proton donor/acceptor" evidence="9">
    <location>
        <position position="209"/>
    </location>
</feature>
<comment type="pathway">
    <text evidence="1 9">Cell wall biogenesis; peptidoglycan biosynthesis.</text>
</comment>
<evidence type="ECO:0000256" key="1">
    <source>
        <dbReference type="ARBA" id="ARBA00004752"/>
    </source>
</evidence>
<evidence type="ECO:0000256" key="5">
    <source>
        <dbReference type="ARBA" id="ARBA00022801"/>
    </source>
</evidence>
<dbReference type="InterPro" id="IPR005490">
    <property type="entry name" value="LD_TPept_cat_dom"/>
</dbReference>
<dbReference type="GO" id="GO:0071972">
    <property type="term" value="F:peptidoglycan L,D-transpeptidase activity"/>
    <property type="evidence" value="ECO:0007669"/>
    <property type="project" value="TreeGrafter"/>
</dbReference>
<evidence type="ECO:0000256" key="8">
    <source>
        <dbReference type="ARBA" id="ARBA00023316"/>
    </source>
</evidence>
<dbReference type="Pfam" id="PF03734">
    <property type="entry name" value="YkuD"/>
    <property type="match status" value="1"/>
</dbReference>
<keyword evidence="4" id="KW-0808">Transferase</keyword>
<keyword evidence="3" id="KW-0328">Glycosyltransferase</keyword>
<keyword evidence="5" id="KW-0378">Hydrolase</keyword>
<dbReference type="PANTHER" id="PTHR30582">
    <property type="entry name" value="L,D-TRANSPEPTIDASE"/>
    <property type="match status" value="1"/>
</dbReference>
<gene>
    <name evidence="11" type="ORF">SAMN04488103_11082</name>
</gene>
<proteinExistence type="inferred from homology"/>
<evidence type="ECO:0000313" key="12">
    <source>
        <dbReference type="Proteomes" id="UP000198761"/>
    </source>
</evidence>
<protein>
    <submittedName>
        <fullName evidence="11">Lipoprotein-anchoring transpeptidase ErfK/SrfK</fullName>
    </submittedName>
</protein>
<dbReference type="PROSITE" id="PS52029">
    <property type="entry name" value="LD_TPASE"/>
    <property type="match status" value="1"/>
</dbReference>
<evidence type="ECO:0000256" key="2">
    <source>
        <dbReference type="ARBA" id="ARBA00005992"/>
    </source>
</evidence>
<sequence>MSPGSHAGGFCLPGCDKGVDLQARHDALVMQNHQGFESTVTPILTRISACLAFLVLAACGAPAKVDAPPAAVPPGYEAVEDGGFLIPAVQPRQFIGSPPREEVAYTEPDRPGSIVVDPFARKLYYVLEGGRAMRYSIAVGRAGLGFRGSAVVSRKEKWPSWQPTANMIRTMPDMYAAYAGGLPGGLENPLGSRALYLYRNGRDTYFRIHGTIDNRSIGRATSAGCIRLFNQDAMDLYERVTLGTHVRVRTEEESVRLEGRLMEDEWGLLIPYDETRLEEIAAKRAINEAKLEAQLRAEEEAAKQQLGVDQQG</sequence>
<dbReference type="Gene3D" id="2.40.440.10">
    <property type="entry name" value="L,D-transpeptidase catalytic domain-like"/>
    <property type="match status" value="1"/>
</dbReference>
<dbReference type="GO" id="GO:0016757">
    <property type="term" value="F:glycosyltransferase activity"/>
    <property type="evidence" value="ECO:0007669"/>
    <property type="project" value="UniProtKB-KW"/>
</dbReference>
<accession>A0A1H8L2S4</accession>
<dbReference type="PANTHER" id="PTHR30582:SF24">
    <property type="entry name" value="L,D-TRANSPEPTIDASE ERFK_SRFK-RELATED"/>
    <property type="match status" value="1"/>
</dbReference>
<keyword evidence="7 9" id="KW-0573">Peptidoglycan synthesis</keyword>
<reference evidence="11 12" key="1">
    <citation type="submission" date="2016-10" db="EMBL/GenBank/DDBJ databases">
        <authorList>
            <person name="de Groot N.N."/>
        </authorList>
    </citation>
    <scope>NUCLEOTIDE SEQUENCE [LARGE SCALE GENOMIC DNA]</scope>
    <source>
        <strain evidence="11 12">DSM 3857</strain>
    </source>
</reference>
<dbReference type="CDD" id="cd16913">
    <property type="entry name" value="YkuD_like"/>
    <property type="match status" value="1"/>
</dbReference>
<evidence type="ECO:0000256" key="3">
    <source>
        <dbReference type="ARBA" id="ARBA00022676"/>
    </source>
</evidence>
<keyword evidence="8 9" id="KW-0961">Cell wall biogenesis/degradation</keyword>
<evidence type="ECO:0000256" key="9">
    <source>
        <dbReference type="PROSITE-ProRule" id="PRU01373"/>
    </source>
</evidence>
<name>A0A1H8L2S4_9RHOB</name>
<dbReference type="SUPFAM" id="SSF141523">
    <property type="entry name" value="L,D-transpeptidase catalytic domain-like"/>
    <property type="match status" value="1"/>
</dbReference>
<keyword evidence="11" id="KW-0449">Lipoprotein</keyword>
<evidence type="ECO:0000256" key="7">
    <source>
        <dbReference type="ARBA" id="ARBA00022984"/>
    </source>
</evidence>
<evidence type="ECO:0000256" key="6">
    <source>
        <dbReference type="ARBA" id="ARBA00022960"/>
    </source>
</evidence>
<dbReference type="GO" id="GO:0005576">
    <property type="term" value="C:extracellular region"/>
    <property type="evidence" value="ECO:0007669"/>
    <property type="project" value="TreeGrafter"/>
</dbReference>
<dbReference type="AlphaFoldDB" id="A0A1H8L2S4"/>
<dbReference type="UniPathway" id="UPA00219"/>